<reference evidence="1 2" key="1">
    <citation type="submission" date="2024-11" db="EMBL/GenBank/DDBJ databases">
        <title>Adaptive evolution of stress response genes in parasites aligns with host niche diversity.</title>
        <authorList>
            <person name="Hahn C."/>
            <person name="Resl P."/>
        </authorList>
    </citation>
    <scope>NUCLEOTIDE SEQUENCE [LARGE SCALE GENOMIC DNA]</scope>
    <source>
        <strain evidence="1">EGGRZ-B1_66</strain>
        <tissue evidence="1">Body</tissue>
    </source>
</reference>
<gene>
    <name evidence="1" type="primary">AXDND1</name>
    <name evidence="1" type="ORF">Ciccas_012563</name>
</gene>
<evidence type="ECO:0000313" key="1">
    <source>
        <dbReference type="EMBL" id="KAL3308899.1"/>
    </source>
</evidence>
<dbReference type="Proteomes" id="UP001626550">
    <property type="component" value="Unassembled WGS sequence"/>
</dbReference>
<sequence>MLPSVDLTHRPAGRPSNAWHFPRRRHVLRHLLTQPKCNCGAGSNLAVIFRNHDATSNVDSPLDTRILHLIKIDSCKKLTIHDSPFTTTLSPHPRHKVALPPLASNPRVFQPTSKAIVPFVHLEPKNETDRVNLKQFLELMCQEQNLFNQFGFEVIKQETIECIERGKLLSDLREAVRNTLTGICTSLRPLQDQLTSREILIRSVTAQHEHFEEMLTRIMTELASTIEHRDENIKCCSKEAHNLIYRIHEAQKSQELIKVFRLIYTCQKRRLQMTLTRQKEDRDLWHRFSLILAKSACQKHFRISQEDNSLIAISRVYSLVRDILDSVPEWEYLAIDLIAYLKNHDEAKIEFAQKIICQDWRSLAEELAQFLEQRESACEKCLLELKNLLQQMIQCDGKEKLTSRKLFESILQINQTLSVLIENFGGDVVLSIEQSVIAKMRDLQEKWTSSAIESFSLHPVKRPDRKEESLYPDHEALLTFNEALDHMLRGVQIRLIGENGSVSGLIALSEYLDSWLAKLRSFLGPDPEGVAQRAVHFEEDITESSQDNDWAPLIPQAVTLLAIVDDATSKLRLFVKPDQIEDIKSTPENLVTSFSREISNGSSLFSGPTPLFQRFKSFQPGFVPSLNLKEAPNELEAWIKKA</sequence>
<dbReference type="EMBL" id="JBJKFK010004554">
    <property type="protein sequence ID" value="KAL3308899.1"/>
    <property type="molecule type" value="Genomic_DNA"/>
</dbReference>
<proteinExistence type="predicted"/>
<protein>
    <submittedName>
        <fullName evidence="1">Axonemal dynein light chain domain-containing protein 1</fullName>
    </submittedName>
</protein>
<dbReference type="PANTHER" id="PTHR23052">
    <property type="entry name" value="AXONEMAL DYNEIN LIGHT CHAIN DOMAIN-CONTAINING PROTEIN 1"/>
    <property type="match status" value="1"/>
</dbReference>
<evidence type="ECO:0000313" key="2">
    <source>
        <dbReference type="Proteomes" id="UP001626550"/>
    </source>
</evidence>
<keyword evidence="2" id="KW-1185">Reference proteome</keyword>
<organism evidence="1 2">
    <name type="scientific">Cichlidogyrus casuarinus</name>
    <dbReference type="NCBI Taxonomy" id="1844966"/>
    <lineage>
        <taxon>Eukaryota</taxon>
        <taxon>Metazoa</taxon>
        <taxon>Spiralia</taxon>
        <taxon>Lophotrochozoa</taxon>
        <taxon>Platyhelminthes</taxon>
        <taxon>Monogenea</taxon>
        <taxon>Monopisthocotylea</taxon>
        <taxon>Dactylogyridea</taxon>
        <taxon>Ancyrocephalidae</taxon>
        <taxon>Cichlidogyrus</taxon>
    </lineage>
</organism>
<accession>A0ABD2PNI3</accession>
<comment type="caution">
    <text evidence="1">The sequence shown here is derived from an EMBL/GenBank/DDBJ whole genome shotgun (WGS) entry which is preliminary data.</text>
</comment>
<dbReference type="PANTHER" id="PTHR23052:SF1">
    <property type="entry name" value="AXONEMAL DYNEIN LIGHT CHAIN DOMAIN-CONTAINING PROTEIN 1"/>
    <property type="match status" value="1"/>
</dbReference>
<name>A0ABD2PNI3_9PLAT</name>
<dbReference type="AlphaFoldDB" id="A0ABD2PNI3"/>
<dbReference type="InterPro" id="IPR052845">
    <property type="entry name" value="Axonemal_dynein_LC_domain"/>
</dbReference>
<feature type="non-terminal residue" evidence="1">
    <location>
        <position position="642"/>
    </location>
</feature>